<gene>
    <name evidence="1" type="ORF">LCGC14_2447020</name>
</gene>
<dbReference type="AlphaFoldDB" id="A0A0F9DUE2"/>
<reference evidence="1" key="1">
    <citation type="journal article" date="2015" name="Nature">
        <title>Complex archaea that bridge the gap between prokaryotes and eukaryotes.</title>
        <authorList>
            <person name="Spang A."/>
            <person name="Saw J.H."/>
            <person name="Jorgensen S.L."/>
            <person name="Zaremba-Niedzwiedzka K."/>
            <person name="Martijn J."/>
            <person name="Lind A.E."/>
            <person name="van Eijk R."/>
            <person name="Schleper C."/>
            <person name="Guy L."/>
            <person name="Ettema T.J."/>
        </authorList>
    </citation>
    <scope>NUCLEOTIDE SEQUENCE</scope>
</reference>
<proteinExistence type="predicted"/>
<comment type="caution">
    <text evidence="1">The sequence shown here is derived from an EMBL/GenBank/DDBJ whole genome shotgun (WGS) entry which is preliminary data.</text>
</comment>
<sequence>MEVIIGDQLMDRYIKSLLIQTLEVHTILNELKDEPGDLEIIKKQVEKVEGVLKTLYNKIEELDYSADDYVKLSKSIKFYLENNDFYNIIEAYKLYDEDPQRIRNVRTKVITAIEEKHLIAKIKEMLTIEN</sequence>
<evidence type="ECO:0000313" key="1">
    <source>
        <dbReference type="EMBL" id="KKL21281.1"/>
    </source>
</evidence>
<organism evidence="1">
    <name type="scientific">marine sediment metagenome</name>
    <dbReference type="NCBI Taxonomy" id="412755"/>
    <lineage>
        <taxon>unclassified sequences</taxon>
        <taxon>metagenomes</taxon>
        <taxon>ecological metagenomes</taxon>
    </lineage>
</organism>
<dbReference type="EMBL" id="LAZR01037795">
    <property type="protein sequence ID" value="KKL21281.1"/>
    <property type="molecule type" value="Genomic_DNA"/>
</dbReference>
<accession>A0A0F9DUE2</accession>
<protein>
    <submittedName>
        <fullName evidence="1">Uncharacterized protein</fullName>
    </submittedName>
</protein>
<name>A0A0F9DUE2_9ZZZZ</name>